<sequence length="583" mass="64884">MKPKNLGARSKLTDGINDDVLSITKLLSNQLISWPLFWLSLPVSILVAIVLIAPRSSTFSEILKWVVIAVFSHLCMAPFVFYMRNRPEKQLQIALVFAMGTVRGGVIGLTAPLLGLVDSVPIPVRMANSAVAVFYWMQIGSIYFDVRNSYRKSLQALLRKAIFEPSSEIEGNVISKNFSNSKEKYRVLIENLKIEISAKSDSNTEPNLQDQIKAIDVLIDNHIKPQSAKKWKDSELIWPEFSFKSLLVQSLSSTRIPLLGVIILTLPFSIFGNVVGYGLILGLISVLISTICPILVYLVIALLPDNKFSQLHRNFSFLFIWIITTTPISYFYLKRFTIEKYATPNKTLQVEITAILLFLVFLIAATMLLSLKESQGRTLELFSNMIPKGELDLFITKGLEAKSQADLAQYLHAEVQSQLHACKLLLLRAAESDFSLFSPSVTQMVVKRLETLDLPYTKSLPRIPEERLTQIVSSWLGLATIKMDLARELSVVSPNGEVVSQLIEEAIVNSIRHGKAKFISVVAKVEDGICEVVITNDGLLKASGARGLGSTLFDTFADSWSIAEVLDGTKIWFKLPLSQSSIG</sequence>
<gene>
    <name evidence="2" type="ORF">UFOPK1791_00926</name>
</gene>
<evidence type="ECO:0000256" key="1">
    <source>
        <dbReference type="SAM" id="Phobius"/>
    </source>
</evidence>
<feature type="transmembrane region" description="Helical" evidence="1">
    <location>
        <begin position="280"/>
        <end position="303"/>
    </location>
</feature>
<name>A0A6J6G950_9ZZZZ</name>
<feature type="transmembrane region" description="Helical" evidence="1">
    <location>
        <begin position="94"/>
        <end position="114"/>
    </location>
</feature>
<proteinExistence type="predicted"/>
<reference evidence="2" key="1">
    <citation type="submission" date="2020-05" db="EMBL/GenBank/DDBJ databases">
        <authorList>
            <person name="Chiriac C."/>
            <person name="Salcher M."/>
            <person name="Ghai R."/>
            <person name="Kavagutti S V."/>
        </authorList>
    </citation>
    <scope>NUCLEOTIDE SEQUENCE</scope>
</reference>
<dbReference type="InterPro" id="IPR036890">
    <property type="entry name" value="HATPase_C_sf"/>
</dbReference>
<evidence type="ECO:0000313" key="2">
    <source>
        <dbReference type="EMBL" id="CAB4597721.1"/>
    </source>
</evidence>
<dbReference type="EMBL" id="CAEZUF010000099">
    <property type="protein sequence ID" value="CAB4597721.1"/>
    <property type="molecule type" value="Genomic_DNA"/>
</dbReference>
<feature type="transmembrane region" description="Helical" evidence="1">
    <location>
        <begin position="31"/>
        <end position="53"/>
    </location>
</feature>
<dbReference type="CDD" id="cd16936">
    <property type="entry name" value="HATPase_RsbW-like"/>
    <property type="match status" value="1"/>
</dbReference>
<feature type="transmembrane region" description="Helical" evidence="1">
    <location>
        <begin position="352"/>
        <end position="371"/>
    </location>
</feature>
<dbReference type="SUPFAM" id="SSF55874">
    <property type="entry name" value="ATPase domain of HSP90 chaperone/DNA topoisomerase II/histidine kinase"/>
    <property type="match status" value="1"/>
</dbReference>
<dbReference type="Gene3D" id="3.30.565.10">
    <property type="entry name" value="Histidine kinase-like ATPase, C-terminal domain"/>
    <property type="match status" value="1"/>
</dbReference>
<organism evidence="2">
    <name type="scientific">freshwater metagenome</name>
    <dbReference type="NCBI Taxonomy" id="449393"/>
    <lineage>
        <taxon>unclassified sequences</taxon>
        <taxon>metagenomes</taxon>
        <taxon>ecological metagenomes</taxon>
    </lineage>
</organism>
<feature type="transmembrane region" description="Helical" evidence="1">
    <location>
        <begin position="126"/>
        <end position="144"/>
    </location>
</feature>
<protein>
    <submittedName>
        <fullName evidence="2">Unannotated protein</fullName>
    </submittedName>
</protein>
<dbReference type="AlphaFoldDB" id="A0A6J6G950"/>
<feature type="transmembrane region" description="Helical" evidence="1">
    <location>
        <begin position="256"/>
        <end position="274"/>
    </location>
</feature>
<feature type="transmembrane region" description="Helical" evidence="1">
    <location>
        <begin position="315"/>
        <end position="332"/>
    </location>
</feature>
<keyword evidence="1" id="KW-0472">Membrane</keyword>
<keyword evidence="1" id="KW-0812">Transmembrane</keyword>
<keyword evidence="1" id="KW-1133">Transmembrane helix</keyword>
<feature type="transmembrane region" description="Helical" evidence="1">
    <location>
        <begin position="65"/>
        <end position="82"/>
    </location>
</feature>
<accession>A0A6J6G950</accession>